<comment type="similarity">
    <text evidence="1">Belongs to the HupF/HypC family.</text>
</comment>
<dbReference type="Pfam" id="PF01455">
    <property type="entry name" value="HupF_HypC"/>
    <property type="match status" value="1"/>
</dbReference>
<keyword evidence="2" id="KW-1133">Transmembrane helix</keyword>
<name>A0ABT1NEV4_9FIRM</name>
<protein>
    <submittedName>
        <fullName evidence="3">HypC/HybG/HupF family hydrogenase formation chaperone</fullName>
    </submittedName>
</protein>
<evidence type="ECO:0000313" key="4">
    <source>
        <dbReference type="Proteomes" id="UP001651880"/>
    </source>
</evidence>
<dbReference type="PRINTS" id="PR00445">
    <property type="entry name" value="HUPFHYPC"/>
</dbReference>
<evidence type="ECO:0000256" key="2">
    <source>
        <dbReference type="SAM" id="Phobius"/>
    </source>
</evidence>
<evidence type="ECO:0000313" key="3">
    <source>
        <dbReference type="EMBL" id="MCQ1529599.1"/>
    </source>
</evidence>
<dbReference type="Proteomes" id="UP001651880">
    <property type="component" value="Unassembled WGS sequence"/>
</dbReference>
<gene>
    <name evidence="3" type="ORF">LJD61_08540</name>
</gene>
<dbReference type="NCBIfam" id="TIGR00074">
    <property type="entry name" value="hypC_hupF"/>
    <property type="match status" value="1"/>
</dbReference>
<dbReference type="InterPro" id="IPR019812">
    <property type="entry name" value="Hydgase_assmbl_chp_CS"/>
</dbReference>
<keyword evidence="2" id="KW-0472">Membrane</keyword>
<dbReference type="Gene3D" id="2.30.30.140">
    <property type="match status" value="1"/>
</dbReference>
<feature type="transmembrane region" description="Helical" evidence="2">
    <location>
        <begin position="12"/>
        <end position="33"/>
    </location>
</feature>
<proteinExistence type="inferred from homology"/>
<dbReference type="SUPFAM" id="SSF159127">
    <property type="entry name" value="HupF/HypC-like"/>
    <property type="match status" value="1"/>
</dbReference>
<dbReference type="InterPro" id="IPR001109">
    <property type="entry name" value="Hydrogenase_HupF/HypC"/>
</dbReference>
<dbReference type="EMBL" id="JAJEKE010000006">
    <property type="protein sequence ID" value="MCQ1529599.1"/>
    <property type="molecule type" value="Genomic_DNA"/>
</dbReference>
<comment type="caution">
    <text evidence="3">The sequence shown here is derived from an EMBL/GenBank/DDBJ whole genome shotgun (WGS) entry which is preliminary data.</text>
</comment>
<dbReference type="PANTHER" id="PTHR35177">
    <property type="entry name" value="HYDROGENASE MATURATION FACTOR HYBG"/>
    <property type="match status" value="1"/>
</dbReference>
<sequence length="73" mass="8132">MCIAVPGKIISISGYYAAVDIMGVMASVFIGLLEDPKEEDMVLIHAGCAIQRIDQEHFSYLEKVFTVMQEEVH</sequence>
<organism evidence="3 4">
    <name type="scientific">Lutispora saccharofermentans</name>
    <dbReference type="NCBI Taxonomy" id="3024236"/>
    <lineage>
        <taxon>Bacteria</taxon>
        <taxon>Bacillati</taxon>
        <taxon>Bacillota</taxon>
        <taxon>Clostridia</taxon>
        <taxon>Lutisporales</taxon>
        <taxon>Lutisporaceae</taxon>
        <taxon>Lutispora</taxon>
    </lineage>
</organism>
<keyword evidence="2" id="KW-0812">Transmembrane</keyword>
<dbReference type="PROSITE" id="PS01097">
    <property type="entry name" value="HUPF_HYPC"/>
    <property type="match status" value="1"/>
</dbReference>
<keyword evidence="4" id="KW-1185">Reference proteome</keyword>
<reference evidence="3 4" key="1">
    <citation type="submission" date="2021-10" db="EMBL/GenBank/DDBJ databases">
        <title>Lutispora strain m25 sp. nov., a thermophilic, non-spore-forming bacterium isolated from a lab-scale methanogenic bioreactor digesting anaerobic sludge.</title>
        <authorList>
            <person name="El Houari A."/>
            <person name="Mcdonald J."/>
        </authorList>
    </citation>
    <scope>NUCLEOTIDE SEQUENCE [LARGE SCALE GENOMIC DNA]</scope>
    <source>
        <strain evidence="4">m25</strain>
    </source>
</reference>
<dbReference type="RefSeq" id="WP_255227113.1">
    <property type="nucleotide sequence ID" value="NZ_JAJEKE010000006.1"/>
</dbReference>
<evidence type="ECO:0000256" key="1">
    <source>
        <dbReference type="ARBA" id="ARBA00006018"/>
    </source>
</evidence>
<accession>A0ABT1NEV4</accession>
<dbReference type="PANTHER" id="PTHR35177:SF2">
    <property type="entry name" value="HYDROGENASE MATURATION FACTOR HYBG"/>
    <property type="match status" value="1"/>
</dbReference>